<feature type="region of interest" description="Disordered" evidence="1">
    <location>
        <begin position="34"/>
        <end position="66"/>
    </location>
</feature>
<dbReference type="InterPro" id="IPR055013">
    <property type="entry name" value="CzcI"/>
</dbReference>
<feature type="signal peptide" evidence="2">
    <location>
        <begin position="1"/>
        <end position="20"/>
    </location>
</feature>
<evidence type="ECO:0000313" key="4">
    <source>
        <dbReference type="Proteomes" id="UP001216674"/>
    </source>
</evidence>
<gene>
    <name evidence="3" type="ORF">P3W85_32070</name>
</gene>
<evidence type="ECO:0000256" key="1">
    <source>
        <dbReference type="SAM" id="MobiDB-lite"/>
    </source>
</evidence>
<feature type="chain" id="PRO_5047137795" description="Cobalt-zinc-cadmium resistance protein" evidence="2">
    <location>
        <begin position="21"/>
        <end position="128"/>
    </location>
</feature>
<dbReference type="NCBIfam" id="NF045614">
    <property type="entry name" value="efflu_CzcI_Cupr"/>
    <property type="match status" value="1"/>
</dbReference>
<reference evidence="3 4" key="1">
    <citation type="submission" date="2023-03" db="EMBL/GenBank/DDBJ databases">
        <title>Draft assemblies of triclosan tolerant bacteria isolated from returned activated sludge.</title>
        <authorList>
            <person name="Van Hamelsveld S."/>
        </authorList>
    </citation>
    <scope>NUCLEOTIDE SEQUENCE [LARGE SCALE GENOMIC DNA]</scope>
    <source>
        <strain evidence="3 4">GW210010_S58</strain>
    </source>
</reference>
<dbReference type="RefSeq" id="WP_276267721.1">
    <property type="nucleotide sequence ID" value="NZ_JARJLM010000521.1"/>
</dbReference>
<dbReference type="Pfam" id="PF11162">
    <property type="entry name" value="DUF2946"/>
    <property type="match status" value="1"/>
</dbReference>
<keyword evidence="2" id="KW-0732">Signal</keyword>
<dbReference type="Proteomes" id="UP001216674">
    <property type="component" value="Unassembled WGS sequence"/>
</dbReference>
<sequence>MRRFLILLFAILLPLQFAWAGAAAYCNHESRQQEGGAGTARTGWHFGHHSHAHHGEAHQQTGTDGKGGTKLPDLDCAVCHFAGAQLVLPDVASTTAHLGVTISYRPLAMAYLSAPGATPDRPQWSLAA</sequence>
<name>A0ABT6B0R3_9BURK</name>
<evidence type="ECO:0008006" key="5">
    <source>
        <dbReference type="Google" id="ProtNLM"/>
    </source>
</evidence>
<proteinExistence type="predicted"/>
<dbReference type="InterPro" id="IPR021333">
    <property type="entry name" value="DUF2946"/>
</dbReference>
<organism evidence="3 4">
    <name type="scientific">Cupriavidus basilensis</name>
    <dbReference type="NCBI Taxonomy" id="68895"/>
    <lineage>
        <taxon>Bacteria</taxon>
        <taxon>Pseudomonadati</taxon>
        <taxon>Pseudomonadota</taxon>
        <taxon>Betaproteobacteria</taxon>
        <taxon>Burkholderiales</taxon>
        <taxon>Burkholderiaceae</taxon>
        <taxon>Cupriavidus</taxon>
    </lineage>
</organism>
<evidence type="ECO:0000313" key="3">
    <source>
        <dbReference type="EMBL" id="MDF3837551.1"/>
    </source>
</evidence>
<keyword evidence="4" id="KW-1185">Reference proteome</keyword>
<dbReference type="EMBL" id="JARJLM010000521">
    <property type="protein sequence ID" value="MDF3837551.1"/>
    <property type="molecule type" value="Genomic_DNA"/>
</dbReference>
<evidence type="ECO:0000256" key="2">
    <source>
        <dbReference type="SAM" id="SignalP"/>
    </source>
</evidence>
<comment type="caution">
    <text evidence="3">The sequence shown here is derived from an EMBL/GenBank/DDBJ whole genome shotgun (WGS) entry which is preliminary data.</text>
</comment>
<accession>A0ABT6B0R3</accession>
<protein>
    <recommendedName>
        <fullName evidence="5">Cobalt-zinc-cadmium resistance protein</fullName>
    </recommendedName>
</protein>